<name>A0ABU8MI41_9PSEU</name>
<dbReference type="SUPFAM" id="SSF46689">
    <property type="entry name" value="Homeodomain-like"/>
    <property type="match status" value="1"/>
</dbReference>
<feature type="compositionally biased region" description="Pro residues" evidence="5">
    <location>
        <begin position="197"/>
        <end position="209"/>
    </location>
</feature>
<proteinExistence type="predicted"/>
<evidence type="ECO:0000256" key="4">
    <source>
        <dbReference type="PROSITE-ProRule" id="PRU00335"/>
    </source>
</evidence>
<evidence type="ECO:0000313" key="8">
    <source>
        <dbReference type="Proteomes" id="UP001385809"/>
    </source>
</evidence>
<dbReference type="EMBL" id="JBBEGN010000001">
    <property type="protein sequence ID" value="MEJ2866980.1"/>
    <property type="molecule type" value="Genomic_DNA"/>
</dbReference>
<dbReference type="PRINTS" id="PR00455">
    <property type="entry name" value="HTHTETR"/>
</dbReference>
<keyword evidence="1" id="KW-0805">Transcription regulation</keyword>
<dbReference type="InterPro" id="IPR009057">
    <property type="entry name" value="Homeodomain-like_sf"/>
</dbReference>
<dbReference type="InterPro" id="IPR036271">
    <property type="entry name" value="Tet_transcr_reg_TetR-rel_C_sf"/>
</dbReference>
<feature type="DNA-binding region" description="H-T-H motif" evidence="4">
    <location>
        <begin position="33"/>
        <end position="52"/>
    </location>
</feature>
<dbReference type="PANTHER" id="PTHR30055">
    <property type="entry name" value="HTH-TYPE TRANSCRIPTIONAL REGULATOR RUTR"/>
    <property type="match status" value="1"/>
</dbReference>
<dbReference type="PANTHER" id="PTHR30055:SF234">
    <property type="entry name" value="HTH-TYPE TRANSCRIPTIONAL REGULATOR BETI"/>
    <property type="match status" value="1"/>
</dbReference>
<evidence type="ECO:0000256" key="3">
    <source>
        <dbReference type="ARBA" id="ARBA00023163"/>
    </source>
</evidence>
<dbReference type="InterPro" id="IPR050109">
    <property type="entry name" value="HTH-type_TetR-like_transc_reg"/>
</dbReference>
<comment type="caution">
    <text evidence="7">The sequence shown here is derived from an EMBL/GenBank/DDBJ whole genome shotgun (WGS) entry which is preliminary data.</text>
</comment>
<dbReference type="SUPFAM" id="SSF48498">
    <property type="entry name" value="Tetracyclin repressor-like, C-terminal domain"/>
    <property type="match status" value="1"/>
</dbReference>
<evidence type="ECO:0000259" key="6">
    <source>
        <dbReference type="PROSITE" id="PS50977"/>
    </source>
</evidence>
<keyword evidence="2 4" id="KW-0238">DNA-binding</keyword>
<sequence length="219" mass="22943">MSGSRAAAKARTHENLLDAAATVFAERGYGAASVEEIARTAGVSVGSVYAHFTSKEKLFVALMERRSAGEFATAQAALADGFEAAVPALNRQLLAEADSAHLAELGAEAWLYGLRSPGFGAELAAHHRRVHDVVVEMVTRERERRGTTLAMTDGEVGTVATALARGLVHYRRMSPETVPDDLFGRTLIALLRGLEAPGPPAAPASPPASGPGDRASDDA</sequence>
<dbReference type="RefSeq" id="WP_337693586.1">
    <property type="nucleotide sequence ID" value="NZ_JBBEGN010000001.1"/>
</dbReference>
<evidence type="ECO:0000256" key="2">
    <source>
        <dbReference type="ARBA" id="ARBA00023125"/>
    </source>
</evidence>
<reference evidence="7 8" key="1">
    <citation type="submission" date="2024-03" db="EMBL/GenBank/DDBJ databases">
        <title>Actinomycetospora sp. OC33-EN08, a novel actinomycete isolated from wild orchid (Aerides multiflora).</title>
        <authorList>
            <person name="Suriyachadkun C."/>
        </authorList>
    </citation>
    <scope>NUCLEOTIDE SEQUENCE [LARGE SCALE GENOMIC DNA]</scope>
    <source>
        <strain evidence="7 8">OC33-EN08</strain>
    </source>
</reference>
<evidence type="ECO:0000256" key="5">
    <source>
        <dbReference type="SAM" id="MobiDB-lite"/>
    </source>
</evidence>
<organism evidence="7 8">
    <name type="scientific">Actinomycetospora aurantiaca</name>
    <dbReference type="NCBI Taxonomy" id="3129233"/>
    <lineage>
        <taxon>Bacteria</taxon>
        <taxon>Bacillati</taxon>
        <taxon>Actinomycetota</taxon>
        <taxon>Actinomycetes</taxon>
        <taxon>Pseudonocardiales</taxon>
        <taxon>Pseudonocardiaceae</taxon>
        <taxon>Actinomycetospora</taxon>
    </lineage>
</organism>
<feature type="domain" description="HTH tetR-type" evidence="6">
    <location>
        <begin position="10"/>
        <end position="70"/>
    </location>
</feature>
<dbReference type="Gene3D" id="1.10.357.10">
    <property type="entry name" value="Tetracycline Repressor, domain 2"/>
    <property type="match status" value="1"/>
</dbReference>
<dbReference type="Proteomes" id="UP001385809">
    <property type="component" value="Unassembled WGS sequence"/>
</dbReference>
<keyword evidence="3" id="KW-0804">Transcription</keyword>
<evidence type="ECO:0000313" key="7">
    <source>
        <dbReference type="EMBL" id="MEJ2866980.1"/>
    </source>
</evidence>
<protein>
    <submittedName>
        <fullName evidence="7">Helix-turn-helix domain-containing protein</fullName>
    </submittedName>
</protein>
<dbReference type="PROSITE" id="PS50977">
    <property type="entry name" value="HTH_TETR_2"/>
    <property type="match status" value="1"/>
</dbReference>
<gene>
    <name evidence="7" type="ORF">WCD74_04340</name>
</gene>
<evidence type="ECO:0000256" key="1">
    <source>
        <dbReference type="ARBA" id="ARBA00023015"/>
    </source>
</evidence>
<dbReference type="InterPro" id="IPR023772">
    <property type="entry name" value="DNA-bd_HTH_TetR-type_CS"/>
</dbReference>
<dbReference type="PROSITE" id="PS01081">
    <property type="entry name" value="HTH_TETR_1"/>
    <property type="match status" value="1"/>
</dbReference>
<feature type="region of interest" description="Disordered" evidence="5">
    <location>
        <begin position="194"/>
        <end position="219"/>
    </location>
</feature>
<dbReference type="Pfam" id="PF00440">
    <property type="entry name" value="TetR_N"/>
    <property type="match status" value="1"/>
</dbReference>
<keyword evidence="8" id="KW-1185">Reference proteome</keyword>
<accession>A0ABU8MI41</accession>
<dbReference type="InterPro" id="IPR001647">
    <property type="entry name" value="HTH_TetR"/>
</dbReference>